<dbReference type="Gene3D" id="3.40.30.10">
    <property type="entry name" value="Glutaredoxin"/>
    <property type="match status" value="1"/>
</dbReference>
<name>A0ABQ1I226_9ALTE</name>
<dbReference type="EMBL" id="BMDY01000012">
    <property type="protein sequence ID" value="GGB08637.1"/>
    <property type="molecule type" value="Genomic_DNA"/>
</dbReference>
<dbReference type="InterPro" id="IPR036249">
    <property type="entry name" value="Thioredoxin-like_sf"/>
</dbReference>
<dbReference type="Pfam" id="PF09695">
    <property type="entry name" value="YtfJ_HI0045"/>
    <property type="match status" value="1"/>
</dbReference>
<keyword evidence="1" id="KW-0732">Signal</keyword>
<evidence type="ECO:0000313" key="3">
    <source>
        <dbReference type="Proteomes" id="UP000651977"/>
    </source>
</evidence>
<dbReference type="RefSeq" id="WP_055734099.1">
    <property type="nucleotide sequence ID" value="NZ_BMDY01000012.1"/>
</dbReference>
<dbReference type="SUPFAM" id="SSF52833">
    <property type="entry name" value="Thioredoxin-like"/>
    <property type="match status" value="1"/>
</dbReference>
<keyword evidence="3" id="KW-1185">Reference proteome</keyword>
<protein>
    <recommendedName>
        <fullName evidence="4">YtfJ family protein</fullName>
    </recommendedName>
</protein>
<accession>A0ABQ1I226</accession>
<proteinExistence type="predicted"/>
<feature type="chain" id="PRO_5045668052" description="YtfJ family protein" evidence="1">
    <location>
        <begin position="18"/>
        <end position="180"/>
    </location>
</feature>
<evidence type="ECO:0008006" key="4">
    <source>
        <dbReference type="Google" id="ProtNLM"/>
    </source>
</evidence>
<gene>
    <name evidence="2" type="ORF">GCM10007414_22570</name>
</gene>
<evidence type="ECO:0000256" key="1">
    <source>
        <dbReference type="SAM" id="SignalP"/>
    </source>
</evidence>
<comment type="caution">
    <text evidence="2">The sequence shown here is derived from an EMBL/GenBank/DDBJ whole genome shotgun (WGS) entry which is preliminary data.</text>
</comment>
<dbReference type="InterPro" id="IPR006513">
    <property type="entry name" value="YtfJ_HI0045"/>
</dbReference>
<dbReference type="Proteomes" id="UP000651977">
    <property type="component" value="Unassembled WGS sequence"/>
</dbReference>
<reference evidence="3" key="1">
    <citation type="journal article" date="2019" name="Int. J. Syst. Evol. Microbiol.">
        <title>The Global Catalogue of Microorganisms (GCM) 10K type strain sequencing project: providing services to taxonomists for standard genome sequencing and annotation.</title>
        <authorList>
            <consortium name="The Broad Institute Genomics Platform"/>
            <consortium name="The Broad Institute Genome Sequencing Center for Infectious Disease"/>
            <person name="Wu L."/>
            <person name="Ma J."/>
        </authorList>
    </citation>
    <scope>NUCLEOTIDE SEQUENCE [LARGE SCALE GENOMIC DNA]</scope>
    <source>
        <strain evidence="3">CGMCC 1.10131</strain>
    </source>
</reference>
<sequence>MKHLFILLSFLPAWAMALTIQPGQPLPQVEIRQAGELELNNNEITYQPWSSQELSGKVRLIHAIAGRSSAKKLNAAMIEAVKQAKFAEQSYQTITVVNLDDAMFGTSGLVKSKLKKNKQQFPHASFVLDETGALFKQWQLKNKSSAIILLDAKGKVLFAKEGELQTDEIKQVLALIKENI</sequence>
<organism evidence="2 3">
    <name type="scientific">Agarivorans gilvus</name>
    <dbReference type="NCBI Taxonomy" id="680279"/>
    <lineage>
        <taxon>Bacteria</taxon>
        <taxon>Pseudomonadati</taxon>
        <taxon>Pseudomonadota</taxon>
        <taxon>Gammaproteobacteria</taxon>
        <taxon>Alteromonadales</taxon>
        <taxon>Alteromonadaceae</taxon>
        <taxon>Agarivorans</taxon>
    </lineage>
</organism>
<evidence type="ECO:0000313" key="2">
    <source>
        <dbReference type="EMBL" id="GGB08637.1"/>
    </source>
</evidence>
<dbReference type="NCBIfam" id="TIGR01626">
    <property type="entry name" value="ytfJ_HI0045"/>
    <property type="match status" value="1"/>
</dbReference>
<feature type="signal peptide" evidence="1">
    <location>
        <begin position="1"/>
        <end position="17"/>
    </location>
</feature>